<dbReference type="PROSITE" id="PS00109">
    <property type="entry name" value="PROTEIN_KINASE_TYR"/>
    <property type="match status" value="1"/>
</dbReference>
<dbReference type="InterPro" id="IPR008266">
    <property type="entry name" value="Tyr_kinase_AS"/>
</dbReference>
<keyword evidence="3" id="KW-0547">Nucleotide-binding</keyword>
<dbReference type="InterPro" id="IPR050660">
    <property type="entry name" value="NEK_Ser/Thr_kinase"/>
</dbReference>
<feature type="transmembrane region" description="Helical" evidence="7">
    <location>
        <begin position="229"/>
        <end position="251"/>
    </location>
</feature>
<dbReference type="AlphaFoldDB" id="A0A2I1IKX5"/>
<keyword evidence="7" id="KW-0472">Membrane</keyword>
<evidence type="ECO:0000256" key="7">
    <source>
        <dbReference type="SAM" id="Phobius"/>
    </source>
</evidence>
<dbReference type="SMART" id="SM00220">
    <property type="entry name" value="S_TKc"/>
    <property type="match status" value="1"/>
</dbReference>
<dbReference type="GO" id="GO:0004674">
    <property type="term" value="F:protein serine/threonine kinase activity"/>
    <property type="evidence" value="ECO:0007669"/>
    <property type="project" value="UniProtKB-EC"/>
</dbReference>
<proteinExistence type="predicted"/>
<dbReference type="Proteomes" id="UP000235122">
    <property type="component" value="Unassembled WGS sequence"/>
</dbReference>
<dbReference type="InterPro" id="IPR000719">
    <property type="entry name" value="Prot_kinase_dom"/>
</dbReference>
<dbReference type="PANTHER" id="PTHR43671:SF13">
    <property type="entry name" value="SERINE_THREONINE-PROTEIN KINASE NEK2"/>
    <property type="match status" value="1"/>
</dbReference>
<sequence>MRIRGYEVLDVIGFAALGPVWKVRDEAGKSWAAKFVRCPDPDRFECLSGLRARHLVQLHDLVPVDNRWVLVMSLESGSPLSALGELNRPKRVLADLLEGLAQLHSRGLSHGDVSPANVLVDEGGRASLIDIDIAQTRLGTAKYASPSEEDSPARDIYGWGKICEELGFDSHGATNADPEERPVAGQLLELYKDEGTSAQDCLDPAQELRTIGMLDAVTQAPAKRAKPHWSLISVGVVMVCVGVGLALGTAITANTDTAAAVKEQKDSQKVTEGLKTPSSEQRKEPKRVRSIKPQPAPSVETQQQSAPPETDLAPGNATLAEMLARRARAIEKMDKKSLAEVSFPESPSQKADLDLFARLQAAGVRAKGVTVTVANEEKQGSTIEATIVQSAHEQCSQSCRKVESTKYKAVFEIRDGKIFSVVRK</sequence>
<evidence type="ECO:0000256" key="5">
    <source>
        <dbReference type="ARBA" id="ARBA00022840"/>
    </source>
</evidence>
<evidence type="ECO:0000256" key="3">
    <source>
        <dbReference type="ARBA" id="ARBA00022741"/>
    </source>
</evidence>
<gene>
    <name evidence="9" type="ORF">CYJ19_08580</name>
</gene>
<dbReference type="Gene3D" id="1.10.510.10">
    <property type="entry name" value="Transferase(Phosphotransferase) domain 1"/>
    <property type="match status" value="1"/>
</dbReference>
<dbReference type="RefSeq" id="WP_024332233.1">
    <property type="nucleotide sequence ID" value="NZ_JASOXK010000009.1"/>
</dbReference>
<dbReference type="GO" id="GO:0005524">
    <property type="term" value="F:ATP binding"/>
    <property type="evidence" value="ECO:0007669"/>
    <property type="project" value="UniProtKB-KW"/>
</dbReference>
<evidence type="ECO:0000256" key="6">
    <source>
        <dbReference type="SAM" id="MobiDB-lite"/>
    </source>
</evidence>
<dbReference type="EMBL" id="PKKO01000005">
    <property type="protein sequence ID" value="PKY71769.1"/>
    <property type="molecule type" value="Genomic_DNA"/>
</dbReference>
<dbReference type="InterPro" id="IPR011009">
    <property type="entry name" value="Kinase-like_dom_sf"/>
</dbReference>
<dbReference type="Gene3D" id="3.30.200.20">
    <property type="entry name" value="Phosphorylase Kinase, domain 1"/>
    <property type="match status" value="1"/>
</dbReference>
<accession>A0A2I1IKX5</accession>
<dbReference type="PANTHER" id="PTHR43671">
    <property type="entry name" value="SERINE/THREONINE-PROTEIN KINASE NEK"/>
    <property type="match status" value="1"/>
</dbReference>
<keyword evidence="2" id="KW-0808">Transferase</keyword>
<reference evidence="9 10" key="1">
    <citation type="submission" date="2017-12" db="EMBL/GenBank/DDBJ databases">
        <title>Phylogenetic diversity of female urinary microbiome.</title>
        <authorList>
            <person name="Thomas-White K."/>
            <person name="Wolfe A.J."/>
        </authorList>
    </citation>
    <scope>NUCLEOTIDE SEQUENCE [LARGE SCALE GENOMIC DNA]</scope>
    <source>
        <strain evidence="9 10">UMB0402</strain>
    </source>
</reference>
<evidence type="ECO:0000259" key="8">
    <source>
        <dbReference type="PROSITE" id="PS50011"/>
    </source>
</evidence>
<evidence type="ECO:0000256" key="4">
    <source>
        <dbReference type="ARBA" id="ARBA00022777"/>
    </source>
</evidence>
<protein>
    <recommendedName>
        <fullName evidence="1">non-specific serine/threonine protein kinase</fullName>
        <ecNumber evidence="1">2.7.11.1</ecNumber>
    </recommendedName>
</protein>
<dbReference type="STRING" id="33007.HMPREF3198_01698"/>
<keyword evidence="7" id="KW-1133">Transmembrane helix</keyword>
<keyword evidence="10" id="KW-1185">Reference proteome</keyword>
<feature type="region of interest" description="Disordered" evidence="6">
    <location>
        <begin position="260"/>
        <end position="315"/>
    </location>
</feature>
<keyword evidence="7" id="KW-0812">Transmembrane</keyword>
<keyword evidence="4" id="KW-0418">Kinase</keyword>
<keyword evidence="5" id="KW-0067">ATP-binding</keyword>
<organism evidence="9 10">
    <name type="scientific">Winkia neuii</name>
    <dbReference type="NCBI Taxonomy" id="33007"/>
    <lineage>
        <taxon>Bacteria</taxon>
        <taxon>Bacillati</taxon>
        <taxon>Actinomycetota</taxon>
        <taxon>Actinomycetes</taxon>
        <taxon>Actinomycetales</taxon>
        <taxon>Actinomycetaceae</taxon>
        <taxon>Winkia</taxon>
    </lineage>
</organism>
<dbReference type="PROSITE" id="PS50011">
    <property type="entry name" value="PROTEIN_KINASE_DOM"/>
    <property type="match status" value="1"/>
</dbReference>
<feature type="domain" description="Protein kinase" evidence="8">
    <location>
        <begin position="6"/>
        <end position="299"/>
    </location>
</feature>
<dbReference type="Pfam" id="PF00069">
    <property type="entry name" value="Pkinase"/>
    <property type="match status" value="1"/>
</dbReference>
<evidence type="ECO:0000313" key="9">
    <source>
        <dbReference type="EMBL" id="PKY71769.1"/>
    </source>
</evidence>
<dbReference type="EC" id="2.7.11.1" evidence="1"/>
<comment type="caution">
    <text evidence="9">The sequence shown here is derived from an EMBL/GenBank/DDBJ whole genome shotgun (WGS) entry which is preliminary data.</text>
</comment>
<evidence type="ECO:0000256" key="1">
    <source>
        <dbReference type="ARBA" id="ARBA00012513"/>
    </source>
</evidence>
<dbReference type="GeneID" id="35866460"/>
<evidence type="ECO:0000313" key="10">
    <source>
        <dbReference type="Proteomes" id="UP000235122"/>
    </source>
</evidence>
<dbReference type="SUPFAM" id="SSF56112">
    <property type="entry name" value="Protein kinase-like (PK-like)"/>
    <property type="match status" value="1"/>
</dbReference>
<evidence type="ECO:0000256" key="2">
    <source>
        <dbReference type="ARBA" id="ARBA00022679"/>
    </source>
</evidence>
<name>A0A2I1IKX5_9ACTO</name>